<reference evidence="2" key="1">
    <citation type="journal article" date="2022" name="bioRxiv">
        <title>Sequencing and chromosome-scale assembly of the giantPleurodeles waltlgenome.</title>
        <authorList>
            <person name="Brown T."/>
            <person name="Elewa A."/>
            <person name="Iarovenko S."/>
            <person name="Subramanian E."/>
            <person name="Araus A.J."/>
            <person name="Petzold A."/>
            <person name="Susuki M."/>
            <person name="Suzuki K.-i.T."/>
            <person name="Hayashi T."/>
            <person name="Toyoda A."/>
            <person name="Oliveira C."/>
            <person name="Osipova E."/>
            <person name="Leigh N.D."/>
            <person name="Simon A."/>
            <person name="Yun M.H."/>
        </authorList>
    </citation>
    <scope>NUCLEOTIDE SEQUENCE</scope>
    <source>
        <strain evidence="2">20211129_DDA</strain>
        <tissue evidence="2">Liver</tissue>
    </source>
</reference>
<sequence length="125" mass="13150">MIKLRPYKGHGQPHQHGGCIIPRLCRGQTESCLNLLPLRVCKPGRAEGYRGAGEERPASAWELGGARGRLQEAPGRGWRPSPDGPTRSSGAVLSSGGGTLMRGAARAPGGLPACPCLLGWLKCFP</sequence>
<comment type="caution">
    <text evidence="2">The sequence shown here is derived from an EMBL/GenBank/DDBJ whole genome shotgun (WGS) entry which is preliminary data.</text>
</comment>
<evidence type="ECO:0000256" key="1">
    <source>
        <dbReference type="SAM" id="MobiDB-lite"/>
    </source>
</evidence>
<dbReference type="Proteomes" id="UP001066276">
    <property type="component" value="Chromosome 7"/>
</dbReference>
<organism evidence="2 3">
    <name type="scientific">Pleurodeles waltl</name>
    <name type="common">Iberian ribbed newt</name>
    <dbReference type="NCBI Taxonomy" id="8319"/>
    <lineage>
        <taxon>Eukaryota</taxon>
        <taxon>Metazoa</taxon>
        <taxon>Chordata</taxon>
        <taxon>Craniata</taxon>
        <taxon>Vertebrata</taxon>
        <taxon>Euteleostomi</taxon>
        <taxon>Amphibia</taxon>
        <taxon>Batrachia</taxon>
        <taxon>Caudata</taxon>
        <taxon>Salamandroidea</taxon>
        <taxon>Salamandridae</taxon>
        <taxon>Pleurodelinae</taxon>
        <taxon>Pleurodeles</taxon>
    </lineage>
</organism>
<gene>
    <name evidence="2" type="ORF">NDU88_000335</name>
</gene>
<keyword evidence="3" id="KW-1185">Reference proteome</keyword>
<proteinExistence type="predicted"/>
<name>A0AAV7P118_PLEWA</name>
<accession>A0AAV7P118</accession>
<evidence type="ECO:0000313" key="3">
    <source>
        <dbReference type="Proteomes" id="UP001066276"/>
    </source>
</evidence>
<evidence type="ECO:0000313" key="2">
    <source>
        <dbReference type="EMBL" id="KAJ1121816.1"/>
    </source>
</evidence>
<dbReference type="AlphaFoldDB" id="A0AAV7P118"/>
<dbReference type="EMBL" id="JANPWB010000011">
    <property type="protein sequence ID" value="KAJ1121816.1"/>
    <property type="molecule type" value="Genomic_DNA"/>
</dbReference>
<feature type="region of interest" description="Disordered" evidence="1">
    <location>
        <begin position="69"/>
        <end position="99"/>
    </location>
</feature>
<protein>
    <submittedName>
        <fullName evidence="2">Uncharacterized protein</fullName>
    </submittedName>
</protein>